<comment type="caution">
    <text evidence="2">The sequence shown here is derived from an EMBL/GenBank/DDBJ whole genome shotgun (WGS) entry which is preliminary data.</text>
</comment>
<keyword evidence="3" id="KW-1185">Reference proteome</keyword>
<name>A0ABU9Y4E0_9SPHN</name>
<organism evidence="2 3">
    <name type="scientific">Sphingomonas oligophenolica</name>
    <dbReference type="NCBI Taxonomy" id="301154"/>
    <lineage>
        <taxon>Bacteria</taxon>
        <taxon>Pseudomonadati</taxon>
        <taxon>Pseudomonadota</taxon>
        <taxon>Alphaproteobacteria</taxon>
        <taxon>Sphingomonadales</taxon>
        <taxon>Sphingomonadaceae</taxon>
        <taxon>Sphingomonas</taxon>
    </lineage>
</organism>
<feature type="signal peptide" evidence="1">
    <location>
        <begin position="1"/>
        <end position="18"/>
    </location>
</feature>
<evidence type="ECO:0000256" key="1">
    <source>
        <dbReference type="SAM" id="SignalP"/>
    </source>
</evidence>
<keyword evidence="1" id="KW-0732">Signal</keyword>
<dbReference type="SUPFAM" id="SSF49785">
    <property type="entry name" value="Galactose-binding domain-like"/>
    <property type="match status" value="1"/>
</dbReference>
<reference evidence="2 3" key="1">
    <citation type="submission" date="2024-05" db="EMBL/GenBank/DDBJ databases">
        <authorList>
            <person name="Liu Q."/>
            <person name="Xin Y.-H."/>
        </authorList>
    </citation>
    <scope>NUCLEOTIDE SEQUENCE [LARGE SCALE GENOMIC DNA]</scope>
    <source>
        <strain evidence="2 3">CGMCC 1.10181</strain>
    </source>
</reference>
<sequence>MTIVVAAALWTMPGLAQAQTAAPGPAPAASDNILDKAINKPGANWTVYGANQKTKLMNEPGVPGNQFFRATITAKGANAWDIGANSPIQKPIAAGDTILVAIWLRAPELKDDETMPLPYIGANGAAPPYDGLVSANVTVGKAWKLYYASGKATRDFAGGTVNATVHLASDKHVIDLGPVFVLDFGQNYAKKLPDNNTP</sequence>
<gene>
    <name evidence="2" type="ORF">ABC974_13595</name>
</gene>
<accession>A0ABU9Y4E0</accession>
<dbReference type="RefSeq" id="WP_345840454.1">
    <property type="nucleotide sequence ID" value="NZ_JBDIME010000011.1"/>
</dbReference>
<dbReference type="EMBL" id="JBDIME010000011">
    <property type="protein sequence ID" value="MEN2790668.1"/>
    <property type="molecule type" value="Genomic_DNA"/>
</dbReference>
<dbReference type="InterPro" id="IPR008979">
    <property type="entry name" value="Galactose-bd-like_sf"/>
</dbReference>
<dbReference type="Proteomes" id="UP001419910">
    <property type="component" value="Unassembled WGS sequence"/>
</dbReference>
<evidence type="ECO:0000313" key="2">
    <source>
        <dbReference type="EMBL" id="MEN2790668.1"/>
    </source>
</evidence>
<evidence type="ECO:0000313" key="3">
    <source>
        <dbReference type="Proteomes" id="UP001419910"/>
    </source>
</evidence>
<feature type="chain" id="PRO_5046788470" description="CBM-cenC domain-containing protein" evidence="1">
    <location>
        <begin position="19"/>
        <end position="198"/>
    </location>
</feature>
<evidence type="ECO:0008006" key="4">
    <source>
        <dbReference type="Google" id="ProtNLM"/>
    </source>
</evidence>
<protein>
    <recommendedName>
        <fullName evidence="4">CBM-cenC domain-containing protein</fullName>
    </recommendedName>
</protein>
<dbReference type="Gene3D" id="2.60.120.260">
    <property type="entry name" value="Galactose-binding domain-like"/>
    <property type="match status" value="1"/>
</dbReference>
<proteinExistence type="predicted"/>